<reference evidence="4" key="3">
    <citation type="submission" date="2021-06" db="EMBL/GenBank/DDBJ databases">
        <title>Chromosome-level genome assembly for S. haematobium.</title>
        <authorList>
            <person name="Stroehlein A.J."/>
        </authorList>
    </citation>
    <scope>NUCLEOTIDE SEQUENCE</scope>
</reference>
<dbReference type="InterPro" id="IPR039883">
    <property type="entry name" value="Fcf2/DNTTIP2"/>
</dbReference>
<keyword evidence="2" id="KW-0539">Nucleus</keyword>
<dbReference type="KEGG" id="shx:MS3_00004083"/>
<dbReference type="GO" id="GO:0005730">
    <property type="term" value="C:nucleolus"/>
    <property type="evidence" value="ECO:0007669"/>
    <property type="project" value="UniProtKB-SubCell"/>
</dbReference>
<dbReference type="CTD" id="30836"/>
<dbReference type="OrthoDB" id="427886at2759"/>
<feature type="domain" description="Fcf2 pre-rRNA processing C-terminal" evidence="3">
    <location>
        <begin position="107"/>
        <end position="196"/>
    </location>
</feature>
<reference evidence="4" key="1">
    <citation type="journal article" date="2012" name="Nat. Genet.">
        <title>Whole-genome sequence of Schistosoma haematobium.</title>
        <authorList>
            <person name="Young N.D."/>
            <person name="Jex A.R."/>
            <person name="Li B."/>
            <person name="Liu S."/>
            <person name="Yang L."/>
            <person name="Xiong Z."/>
            <person name="Li Y."/>
            <person name="Cantacessi C."/>
            <person name="Hall R.S."/>
            <person name="Xu X."/>
            <person name="Chen F."/>
            <person name="Wu X."/>
            <person name="Zerlotini A."/>
            <person name="Oliveira G."/>
            <person name="Hofmann A."/>
            <person name="Zhang G."/>
            <person name="Fang X."/>
            <person name="Kang Y."/>
            <person name="Campbell B.E."/>
            <person name="Loukas A."/>
            <person name="Ranganathan S."/>
            <person name="Rollinson D."/>
            <person name="Rinaldi G."/>
            <person name="Brindley P.J."/>
            <person name="Yang H."/>
            <person name="Wang J."/>
            <person name="Wang J."/>
            <person name="Gasser R.B."/>
        </authorList>
    </citation>
    <scope>NUCLEOTIDE SEQUENCE</scope>
</reference>
<sequence>MDEEELSFIPYSTSYVWKPPIKLSDCSSEYLQNCPVDYSLLENPFTSKPDVYDAEQEAKLWQGLGILTTSTSVVDSEKPPSENPYYLTAVPGLHSKRELKRIRRAERKSKLSNWFDLPRPDVTEEDRDDLELIRLRRAISSDTHVRKSDGKSAYFQRGVVVDDPGSFYDRLPRKQRGKTLVDELLANAEIMKAQRKRYAKIARAMAEKRAAIKRKEQQQMKRLKTGRKKQQATVVVRE</sequence>
<dbReference type="Proteomes" id="UP000471633">
    <property type="component" value="Unassembled WGS sequence"/>
</dbReference>
<comment type="subcellular location">
    <subcellularLocation>
        <location evidence="1">Nucleus</location>
        <location evidence="1">Nucleolus</location>
    </subcellularLocation>
</comment>
<dbReference type="EMBL" id="AMPZ03000002">
    <property type="protein sequence ID" value="KAH9592011.1"/>
    <property type="molecule type" value="Genomic_DNA"/>
</dbReference>
<comment type="caution">
    <text evidence="4">The sequence shown here is derived from an EMBL/GenBank/DDBJ whole genome shotgun (WGS) entry which is preliminary data.</text>
</comment>
<evidence type="ECO:0000256" key="1">
    <source>
        <dbReference type="ARBA" id="ARBA00004604"/>
    </source>
</evidence>
<reference evidence="4" key="2">
    <citation type="journal article" date="2019" name="Gigascience">
        <title>High-quality Schistosoma haematobium genome achieved by single-molecule and long-range sequencing.</title>
        <authorList>
            <person name="Stroehlein A.J."/>
            <person name="Korhonen P.K."/>
            <person name="Chong T.M."/>
            <person name="Lim Y.L."/>
            <person name="Chan K.G."/>
            <person name="Webster B."/>
            <person name="Rollinson D."/>
            <person name="Brindley P.J."/>
            <person name="Gasser R.B."/>
            <person name="Young N.D."/>
        </authorList>
    </citation>
    <scope>NUCLEOTIDE SEQUENCE</scope>
</reference>
<dbReference type="Pfam" id="PF08698">
    <property type="entry name" value="Fcf2"/>
    <property type="match status" value="1"/>
</dbReference>
<proteinExistence type="predicted"/>
<dbReference type="GO" id="GO:0003723">
    <property type="term" value="F:RNA binding"/>
    <property type="evidence" value="ECO:0007669"/>
    <property type="project" value="TreeGrafter"/>
</dbReference>
<evidence type="ECO:0000259" key="3">
    <source>
        <dbReference type="Pfam" id="PF08698"/>
    </source>
</evidence>
<dbReference type="GO" id="GO:0006396">
    <property type="term" value="P:RNA processing"/>
    <property type="evidence" value="ECO:0007669"/>
    <property type="project" value="TreeGrafter"/>
</dbReference>
<name>A0A922S3M1_SCHHA</name>
<reference evidence="4" key="4">
    <citation type="journal article" date="2022" name="PLoS Pathog.">
        <title>Chromosome-level genome of Schistosoma haematobium underpins genome-wide explorations of molecular variation.</title>
        <authorList>
            <person name="Stroehlein A.J."/>
            <person name="Korhonen P.K."/>
            <person name="Lee V.V."/>
            <person name="Ralph S.A."/>
            <person name="Mentink-Kane M."/>
            <person name="You H."/>
            <person name="McManus D.P."/>
            <person name="Tchuente L.T."/>
            <person name="Stothard J.R."/>
            <person name="Kaur P."/>
            <person name="Dudchenko O."/>
            <person name="Aiden E.L."/>
            <person name="Yang B."/>
            <person name="Yang H."/>
            <person name="Emery A.M."/>
            <person name="Webster B.L."/>
            <person name="Brindley P.J."/>
            <person name="Rollinson D."/>
            <person name="Chang B.C.H."/>
            <person name="Gasser R.B."/>
            <person name="Young N.D."/>
        </authorList>
    </citation>
    <scope>NUCLEOTIDE SEQUENCE</scope>
</reference>
<accession>A0A922S3M1</accession>
<evidence type="ECO:0000256" key="2">
    <source>
        <dbReference type="ARBA" id="ARBA00023242"/>
    </source>
</evidence>
<dbReference type="InterPro" id="IPR014810">
    <property type="entry name" value="Fcf2_C"/>
</dbReference>
<dbReference type="GeneID" id="58546506"/>
<dbReference type="RefSeq" id="XP_051072104.1">
    <property type="nucleotide sequence ID" value="XM_051211972.1"/>
</dbReference>
<dbReference type="PANTHER" id="PTHR21686:SF12">
    <property type="entry name" value="DEOXYNUCLEOTIDYLTRANSFERASE TERMINAL-INTERACTING PROTEIN 2"/>
    <property type="match status" value="1"/>
</dbReference>
<protein>
    <submittedName>
        <fullName evidence="4">Deoxynucleotidyltransferase terminal-interacting protein 2</fullName>
    </submittedName>
</protein>
<gene>
    <name evidence="4" type="primary">DNTTIP2</name>
    <name evidence="4" type="ORF">MS3_00004083</name>
</gene>
<evidence type="ECO:0000313" key="5">
    <source>
        <dbReference type="Proteomes" id="UP000471633"/>
    </source>
</evidence>
<dbReference type="PANTHER" id="PTHR21686">
    <property type="entry name" value="DEOXYNUCLEOTIDYLTRANSFERASE TERMINAL-INTERACTING PROTEIN 2"/>
    <property type="match status" value="1"/>
</dbReference>
<dbReference type="AlphaFoldDB" id="A0A922S3M1"/>
<organism evidence="4 5">
    <name type="scientific">Schistosoma haematobium</name>
    <name type="common">Blood fluke</name>
    <dbReference type="NCBI Taxonomy" id="6185"/>
    <lineage>
        <taxon>Eukaryota</taxon>
        <taxon>Metazoa</taxon>
        <taxon>Spiralia</taxon>
        <taxon>Lophotrochozoa</taxon>
        <taxon>Platyhelminthes</taxon>
        <taxon>Trematoda</taxon>
        <taxon>Digenea</taxon>
        <taxon>Strigeidida</taxon>
        <taxon>Schistosomatoidea</taxon>
        <taxon>Schistosomatidae</taxon>
        <taxon>Schistosoma</taxon>
    </lineage>
</organism>
<evidence type="ECO:0000313" key="4">
    <source>
        <dbReference type="EMBL" id="KAH9592011.1"/>
    </source>
</evidence>
<keyword evidence="5" id="KW-1185">Reference proteome</keyword>